<dbReference type="InParanoid" id="A0A1V9XSX7"/>
<feature type="signal peptide" evidence="1">
    <location>
        <begin position="1"/>
        <end position="21"/>
    </location>
</feature>
<evidence type="ECO:0000313" key="3">
    <source>
        <dbReference type="Proteomes" id="UP000192247"/>
    </source>
</evidence>
<feature type="chain" id="PRO_5012325437" description="Secreted protein" evidence="1">
    <location>
        <begin position="22"/>
        <end position="227"/>
    </location>
</feature>
<proteinExistence type="predicted"/>
<sequence>MSAINLFHRLLVFHLSRAVAAATNGEPRLEVIHWIHWTDQLIAFGRRRSQPNSDCNIDPFVGQKDGHNVASQGNMSRFNLEHVLLLCFNAFKLVEYTRRTYFSHWDILTYVLVLLTLRGTSARCRRRQLQERRTIAEQQDEPSPLINVERCHHRLQVFAGCLDAKGIEAPRRRAQCPRTGHGCHEAGNPEKYPTLRREKNSTSQETVPGALCVTPVCATPANSSGRV</sequence>
<dbReference type="EMBL" id="MNPL01004695">
    <property type="protein sequence ID" value="OQR76543.1"/>
    <property type="molecule type" value="Genomic_DNA"/>
</dbReference>
<comment type="caution">
    <text evidence="2">The sequence shown here is derived from an EMBL/GenBank/DDBJ whole genome shotgun (WGS) entry which is preliminary data.</text>
</comment>
<evidence type="ECO:0000313" key="2">
    <source>
        <dbReference type="EMBL" id="OQR76543.1"/>
    </source>
</evidence>
<dbReference type="AlphaFoldDB" id="A0A1V9XSX7"/>
<accession>A0A1V9XSX7</accession>
<dbReference type="Proteomes" id="UP000192247">
    <property type="component" value="Unassembled WGS sequence"/>
</dbReference>
<evidence type="ECO:0008006" key="4">
    <source>
        <dbReference type="Google" id="ProtNLM"/>
    </source>
</evidence>
<keyword evidence="3" id="KW-1185">Reference proteome</keyword>
<organism evidence="2 3">
    <name type="scientific">Tropilaelaps mercedesae</name>
    <dbReference type="NCBI Taxonomy" id="418985"/>
    <lineage>
        <taxon>Eukaryota</taxon>
        <taxon>Metazoa</taxon>
        <taxon>Ecdysozoa</taxon>
        <taxon>Arthropoda</taxon>
        <taxon>Chelicerata</taxon>
        <taxon>Arachnida</taxon>
        <taxon>Acari</taxon>
        <taxon>Parasitiformes</taxon>
        <taxon>Mesostigmata</taxon>
        <taxon>Gamasina</taxon>
        <taxon>Dermanyssoidea</taxon>
        <taxon>Laelapidae</taxon>
        <taxon>Tropilaelaps</taxon>
    </lineage>
</organism>
<keyword evidence="1" id="KW-0732">Signal</keyword>
<gene>
    <name evidence="2" type="ORF">BIW11_03053</name>
</gene>
<protein>
    <recommendedName>
        <fullName evidence="4">Secreted protein</fullName>
    </recommendedName>
</protein>
<name>A0A1V9XSX7_9ACAR</name>
<reference evidence="2 3" key="1">
    <citation type="journal article" date="2017" name="Gigascience">
        <title>Draft genome of the honey bee ectoparasitic mite, Tropilaelaps mercedesae, is shaped by the parasitic life history.</title>
        <authorList>
            <person name="Dong X."/>
            <person name="Armstrong S.D."/>
            <person name="Xia D."/>
            <person name="Makepeace B.L."/>
            <person name="Darby A.C."/>
            <person name="Kadowaki T."/>
        </authorList>
    </citation>
    <scope>NUCLEOTIDE SEQUENCE [LARGE SCALE GENOMIC DNA]</scope>
    <source>
        <strain evidence="2">Wuxi-XJTLU</strain>
    </source>
</reference>
<evidence type="ECO:0000256" key="1">
    <source>
        <dbReference type="SAM" id="SignalP"/>
    </source>
</evidence>